<dbReference type="Proteomes" id="UP000011014">
    <property type="component" value="Unassembled WGS sequence"/>
</dbReference>
<evidence type="ECO:0000313" key="1">
    <source>
        <dbReference type="EMBL" id="CBY41213.1"/>
    </source>
</evidence>
<organism evidence="1">
    <name type="scientific">Oikopleura dioica</name>
    <name type="common">Tunicate</name>
    <dbReference type="NCBI Taxonomy" id="34765"/>
    <lineage>
        <taxon>Eukaryota</taxon>
        <taxon>Metazoa</taxon>
        <taxon>Chordata</taxon>
        <taxon>Tunicata</taxon>
        <taxon>Appendicularia</taxon>
        <taxon>Copelata</taxon>
        <taxon>Oikopleuridae</taxon>
        <taxon>Oikopleura</taxon>
    </lineage>
</organism>
<reference evidence="1" key="1">
    <citation type="journal article" date="2010" name="Science">
        <title>Plasticity of animal genome architecture unmasked by rapid evolution of a pelagic tunicate.</title>
        <authorList>
            <person name="Denoeud F."/>
            <person name="Henriet S."/>
            <person name="Mungpakdee S."/>
            <person name="Aury J.M."/>
            <person name="Da Silva C."/>
            <person name="Brinkmann H."/>
            <person name="Mikhaleva J."/>
            <person name="Olsen L.C."/>
            <person name="Jubin C."/>
            <person name="Canestro C."/>
            <person name="Bouquet J.M."/>
            <person name="Danks G."/>
            <person name="Poulain J."/>
            <person name="Campsteijn C."/>
            <person name="Adamski M."/>
            <person name="Cross I."/>
            <person name="Yadetie F."/>
            <person name="Muffato M."/>
            <person name="Louis A."/>
            <person name="Butcher S."/>
            <person name="Tsagkogeorga G."/>
            <person name="Konrad A."/>
            <person name="Singh S."/>
            <person name="Jensen M.F."/>
            <person name="Cong E.H."/>
            <person name="Eikeseth-Otteraa H."/>
            <person name="Noel B."/>
            <person name="Anthouard V."/>
            <person name="Porcel B.M."/>
            <person name="Kachouri-Lafond R."/>
            <person name="Nishino A."/>
            <person name="Ugolini M."/>
            <person name="Chourrout P."/>
            <person name="Nishida H."/>
            <person name="Aasland R."/>
            <person name="Huzurbazar S."/>
            <person name="Westhof E."/>
            <person name="Delsuc F."/>
            <person name="Lehrach H."/>
            <person name="Reinhardt R."/>
            <person name="Weissenbach J."/>
            <person name="Roy S.W."/>
            <person name="Artiguenave F."/>
            <person name="Postlethwait J.H."/>
            <person name="Manak J.R."/>
            <person name="Thompson E.M."/>
            <person name="Jaillon O."/>
            <person name="Du Pasquier L."/>
            <person name="Boudinot P."/>
            <person name="Liberles D.A."/>
            <person name="Volff J.N."/>
            <person name="Philippe H."/>
            <person name="Lenhard B."/>
            <person name="Roest Crollius H."/>
            <person name="Wincker P."/>
            <person name="Chourrout D."/>
        </authorList>
    </citation>
    <scope>NUCLEOTIDE SEQUENCE [LARGE SCALE GENOMIC DNA]</scope>
</reference>
<name>E4Z0I5_OIKDI</name>
<sequence>VTMMYYTAWAQSLKMLSPRSNSIVQALSRGF</sequence>
<feature type="non-terminal residue" evidence="1">
    <location>
        <position position="1"/>
    </location>
</feature>
<gene>
    <name evidence="1" type="ORF">GSOID_T00023269001</name>
</gene>
<protein>
    <submittedName>
        <fullName evidence="1">Uncharacterized protein</fullName>
    </submittedName>
</protein>
<accession>E4Z0I5</accession>
<proteinExistence type="predicted"/>
<dbReference type="EMBL" id="FN656320">
    <property type="protein sequence ID" value="CBY41213.1"/>
    <property type="molecule type" value="Genomic_DNA"/>
</dbReference>
<dbReference type="AlphaFoldDB" id="E4Z0I5"/>